<sequence length="596" mass="61537">MDRADRATLAWLGHPLTVLALIVLVVNDHLLKAAQPSWLTGKLSDVAGLVVGPPLLAVLAALTVPRLPPRAAAGLGLGLVGAGFTVVKSSGYAATLASSAWSLVSGPSLVRADRTDLLALPALVIAAWTWRQARRDPVTGRSARLVRLLVLLPAATLAVAATSAYWYPDAQRAIVLDGNLAAGVGGSIGARTASPVETWRVSEDAGSNWREPLTTEQRPLGVDEGQLPPATPPPVRQACVPAEPRHCYRLVDGRLRVLESADAGRTWRTAWEVTEAQRAILIRRYAEAGWSGERVTGQELAILDVAGGRHVVLVANGRDGFVLRDAEGAWRRIGFAGARPDSSGRTVDLPALGVSTPAQRHADPVRVGLVAFLLSVLVLVVAGARAGWRRRTGPDGWQLAAVALFLAGGAPLSLFGVAGDDLTILFGCAVGVPLVLAAGLTSLLAARAAAPTRWTAEVLLAAALTLVLAALPLIGWLYGRPAFASAAVALAVLAALPGLGLAWRAGRLVTVRTAERPPPYPVPGARAGGPGFPSPAPLPPGQGVAAPAPPGSPASVQIVRPNVPFAAGAPPGPDGDPDRAARRPDPPAPRPGGPER</sequence>
<feature type="transmembrane region" description="Helical" evidence="2">
    <location>
        <begin position="117"/>
        <end position="133"/>
    </location>
</feature>
<feature type="transmembrane region" description="Helical" evidence="2">
    <location>
        <begin position="7"/>
        <end position="26"/>
    </location>
</feature>
<feature type="transmembrane region" description="Helical" evidence="2">
    <location>
        <begin position="424"/>
        <end position="446"/>
    </location>
</feature>
<gene>
    <name evidence="3" type="ORF">GA0070564_101649</name>
</gene>
<dbReference type="RefSeq" id="WP_091602195.1">
    <property type="nucleotide sequence ID" value="NZ_FMCX01000001.1"/>
</dbReference>
<protein>
    <submittedName>
        <fullName evidence="3">Uncharacterized protein</fullName>
    </submittedName>
</protein>
<dbReference type="AlphaFoldDB" id="A0A1C4UQB6"/>
<feature type="transmembrane region" description="Helical" evidence="2">
    <location>
        <begin position="71"/>
        <end position="97"/>
    </location>
</feature>
<feature type="transmembrane region" description="Helical" evidence="2">
    <location>
        <begin position="396"/>
        <end position="418"/>
    </location>
</feature>
<keyword evidence="4" id="KW-1185">Reference proteome</keyword>
<feature type="compositionally biased region" description="Basic and acidic residues" evidence="1">
    <location>
        <begin position="576"/>
        <end position="585"/>
    </location>
</feature>
<dbReference type="SUPFAM" id="SSF50939">
    <property type="entry name" value="Sialidases"/>
    <property type="match status" value="1"/>
</dbReference>
<dbReference type="STRING" id="262898.GA0070564_101649"/>
<organism evidence="3 4">
    <name type="scientific">Micromonospora mirobrigensis</name>
    <dbReference type="NCBI Taxonomy" id="262898"/>
    <lineage>
        <taxon>Bacteria</taxon>
        <taxon>Bacillati</taxon>
        <taxon>Actinomycetota</taxon>
        <taxon>Actinomycetes</taxon>
        <taxon>Micromonosporales</taxon>
        <taxon>Micromonosporaceae</taxon>
        <taxon>Micromonospora</taxon>
    </lineage>
</organism>
<feature type="transmembrane region" description="Helical" evidence="2">
    <location>
        <begin position="484"/>
        <end position="503"/>
    </location>
</feature>
<feature type="transmembrane region" description="Helical" evidence="2">
    <location>
        <begin position="458"/>
        <end position="478"/>
    </location>
</feature>
<evidence type="ECO:0000313" key="3">
    <source>
        <dbReference type="EMBL" id="SCE73919.1"/>
    </source>
</evidence>
<evidence type="ECO:0000256" key="1">
    <source>
        <dbReference type="SAM" id="MobiDB-lite"/>
    </source>
</evidence>
<keyword evidence="2" id="KW-0812">Transmembrane</keyword>
<keyword evidence="2" id="KW-0472">Membrane</keyword>
<dbReference type="OrthoDB" id="3524974at2"/>
<feature type="region of interest" description="Disordered" evidence="1">
    <location>
        <begin position="514"/>
        <end position="596"/>
    </location>
</feature>
<name>A0A1C4UQB6_9ACTN</name>
<proteinExistence type="predicted"/>
<keyword evidence="2" id="KW-1133">Transmembrane helix</keyword>
<reference evidence="4" key="1">
    <citation type="submission" date="2016-06" db="EMBL/GenBank/DDBJ databases">
        <authorList>
            <person name="Varghese N."/>
            <person name="Submissions Spin"/>
        </authorList>
    </citation>
    <scope>NUCLEOTIDE SEQUENCE [LARGE SCALE GENOMIC DNA]</scope>
    <source>
        <strain evidence="4">DSM 44830</strain>
    </source>
</reference>
<accession>A0A1C4UQB6</accession>
<dbReference type="EMBL" id="FMCX01000001">
    <property type="protein sequence ID" value="SCE73919.1"/>
    <property type="molecule type" value="Genomic_DNA"/>
</dbReference>
<feature type="compositionally biased region" description="Pro residues" evidence="1">
    <location>
        <begin position="586"/>
        <end position="596"/>
    </location>
</feature>
<feature type="transmembrane region" description="Helical" evidence="2">
    <location>
        <begin position="145"/>
        <end position="167"/>
    </location>
</feature>
<feature type="transmembrane region" description="Helical" evidence="2">
    <location>
        <begin position="46"/>
        <end position="64"/>
    </location>
</feature>
<evidence type="ECO:0000313" key="4">
    <source>
        <dbReference type="Proteomes" id="UP000199504"/>
    </source>
</evidence>
<dbReference type="InterPro" id="IPR036278">
    <property type="entry name" value="Sialidase_sf"/>
</dbReference>
<dbReference type="Proteomes" id="UP000199504">
    <property type="component" value="Unassembled WGS sequence"/>
</dbReference>
<feature type="transmembrane region" description="Helical" evidence="2">
    <location>
        <begin position="365"/>
        <end position="384"/>
    </location>
</feature>
<evidence type="ECO:0000256" key="2">
    <source>
        <dbReference type="SAM" id="Phobius"/>
    </source>
</evidence>